<sequence length="69" mass="8075">MMDRDIPSNLIFRDPLKILIARESRTCRGCIHQHTERAFGADVTVCTKSDENGRRRNHGRRCKDYKETV</sequence>
<name>A0A1H8QIV1_9PROT</name>
<dbReference type="OrthoDB" id="9105332at2"/>
<protein>
    <submittedName>
        <fullName evidence="2">Uncharacterized protein</fullName>
    </submittedName>
</protein>
<evidence type="ECO:0000313" key="2">
    <source>
        <dbReference type="EMBL" id="SEO54132.1"/>
    </source>
</evidence>
<evidence type="ECO:0000256" key="1">
    <source>
        <dbReference type="SAM" id="MobiDB-lite"/>
    </source>
</evidence>
<dbReference type="RefSeq" id="WP_090322570.1">
    <property type="nucleotide sequence ID" value="NZ_FNOE01000047.1"/>
</dbReference>
<dbReference type="EMBL" id="FODO01000012">
    <property type="protein sequence ID" value="SEO54132.1"/>
    <property type="molecule type" value="Genomic_DNA"/>
</dbReference>
<dbReference type="AlphaFoldDB" id="A0A1H8QIV1"/>
<accession>A0A1H8QIV1</accession>
<evidence type="ECO:0000313" key="3">
    <source>
        <dbReference type="Proteomes" id="UP000198814"/>
    </source>
</evidence>
<proteinExistence type="predicted"/>
<organism evidence="2 3">
    <name type="scientific">Nitrosomonas oligotropha</name>
    <dbReference type="NCBI Taxonomy" id="42354"/>
    <lineage>
        <taxon>Bacteria</taxon>
        <taxon>Pseudomonadati</taxon>
        <taxon>Pseudomonadota</taxon>
        <taxon>Betaproteobacteria</taxon>
        <taxon>Nitrosomonadales</taxon>
        <taxon>Nitrosomonadaceae</taxon>
        <taxon>Nitrosomonas</taxon>
    </lineage>
</organism>
<keyword evidence="3" id="KW-1185">Reference proteome</keyword>
<dbReference type="STRING" id="42354.SAMN05216333_1128"/>
<reference evidence="3" key="1">
    <citation type="submission" date="2016-10" db="EMBL/GenBank/DDBJ databases">
        <authorList>
            <person name="Varghese N."/>
            <person name="Submissions S."/>
        </authorList>
    </citation>
    <scope>NUCLEOTIDE SEQUENCE [LARGE SCALE GENOMIC DNA]</scope>
    <source>
        <strain evidence="3">Nm76</strain>
    </source>
</reference>
<dbReference type="Proteomes" id="UP000198814">
    <property type="component" value="Unassembled WGS sequence"/>
</dbReference>
<gene>
    <name evidence="2" type="ORF">SAMN05216333_1128</name>
</gene>
<feature type="region of interest" description="Disordered" evidence="1">
    <location>
        <begin position="50"/>
        <end position="69"/>
    </location>
</feature>